<dbReference type="InterPro" id="IPR008886">
    <property type="entry name" value="UPF0227/Esterase_YqiA"/>
</dbReference>
<organism evidence="1 2">
    <name type="scientific">Myroides phaeus</name>
    <dbReference type="NCBI Taxonomy" id="702745"/>
    <lineage>
        <taxon>Bacteria</taxon>
        <taxon>Pseudomonadati</taxon>
        <taxon>Bacteroidota</taxon>
        <taxon>Flavobacteriia</taxon>
        <taxon>Flavobacteriales</taxon>
        <taxon>Flavobacteriaceae</taxon>
        <taxon>Myroides</taxon>
    </lineage>
</organism>
<dbReference type="Proteomes" id="UP000243588">
    <property type="component" value="Unassembled WGS sequence"/>
</dbReference>
<dbReference type="InterPro" id="IPR029058">
    <property type="entry name" value="AB_hydrolase_fold"/>
</dbReference>
<dbReference type="Pfam" id="PF05728">
    <property type="entry name" value="UPF0227"/>
    <property type="match status" value="1"/>
</dbReference>
<protein>
    <recommendedName>
        <fullName evidence="3">Esterase</fullName>
    </recommendedName>
</protein>
<dbReference type="SUPFAM" id="SSF53474">
    <property type="entry name" value="alpha/beta-Hydrolases"/>
    <property type="match status" value="1"/>
</dbReference>
<dbReference type="EMBL" id="FNDQ01000005">
    <property type="protein sequence ID" value="SDH49068.1"/>
    <property type="molecule type" value="Genomic_DNA"/>
</dbReference>
<reference evidence="2" key="1">
    <citation type="submission" date="2016-10" db="EMBL/GenBank/DDBJ databases">
        <authorList>
            <person name="Varghese N."/>
            <person name="Submissions S."/>
        </authorList>
    </citation>
    <scope>NUCLEOTIDE SEQUENCE [LARGE SCALE GENOMIC DNA]</scope>
    <source>
        <strain evidence="2">DSM 23313</strain>
    </source>
</reference>
<dbReference type="Gene3D" id="3.40.50.1820">
    <property type="entry name" value="alpha/beta hydrolase"/>
    <property type="match status" value="1"/>
</dbReference>
<evidence type="ECO:0000313" key="2">
    <source>
        <dbReference type="Proteomes" id="UP000243588"/>
    </source>
</evidence>
<sequence>MIMIYFHGYGSDRTSRKFQDFKKLFKSSSSYCVEWTPESDFNGILNIVEASIAEEEQVILMGDSSGANFAYQLRERRKKKGLASVLVMVSPLLDYSMRKGSNLEFPDNLKNSLITIDDPKDAFILIGKQDEVIDYKGFQEKESYNSEILFVEDSHRLPKFRDYLGYINCYVQNKLRFDYF</sequence>
<accession>A0A1G8CUE0</accession>
<gene>
    <name evidence="1" type="ORF">SAMN05421818_10515</name>
</gene>
<dbReference type="AlphaFoldDB" id="A0A1G8CUE0"/>
<proteinExistence type="predicted"/>
<dbReference type="RefSeq" id="WP_090406449.1">
    <property type="nucleotide sequence ID" value="NZ_FNDQ01000005.1"/>
</dbReference>
<keyword evidence="2" id="KW-1185">Reference proteome</keyword>
<evidence type="ECO:0000313" key="1">
    <source>
        <dbReference type="EMBL" id="SDH49068.1"/>
    </source>
</evidence>
<name>A0A1G8CUE0_9FLAO</name>
<evidence type="ECO:0008006" key="3">
    <source>
        <dbReference type="Google" id="ProtNLM"/>
    </source>
</evidence>